<name>A0A0M0HQM9_VIBNE</name>
<dbReference type="InterPro" id="IPR014543">
    <property type="entry name" value="UCP028291"/>
</dbReference>
<dbReference type="OrthoDB" id="9806511at2"/>
<dbReference type="Gene3D" id="3.30.310.50">
    <property type="entry name" value="Alpha-D-phosphohexomutase, C-terminal domain"/>
    <property type="match status" value="1"/>
</dbReference>
<dbReference type="PATRIC" id="fig|693.5.peg.927"/>
<dbReference type="EMBL" id="LHPJ01000005">
    <property type="protein sequence ID" value="KOO04192.1"/>
    <property type="molecule type" value="Genomic_DNA"/>
</dbReference>
<gene>
    <name evidence="1" type="ORF">AKJ17_04565</name>
</gene>
<dbReference type="Pfam" id="PF09981">
    <property type="entry name" value="DUF2218"/>
    <property type="match status" value="1"/>
</dbReference>
<dbReference type="PIRSF" id="PIRSF028291">
    <property type="entry name" value="UCP028291"/>
    <property type="match status" value="1"/>
</dbReference>
<evidence type="ECO:0000313" key="2">
    <source>
        <dbReference type="Proteomes" id="UP000037515"/>
    </source>
</evidence>
<dbReference type="STRING" id="693.AKJ17_04565"/>
<proteinExistence type="predicted"/>
<reference evidence="2" key="1">
    <citation type="submission" date="2015-08" db="EMBL/GenBank/DDBJ databases">
        <title>Vibrio galatheae sp. nov., a novel member of the Vibrionaceae family isolated from the Solomon Islands.</title>
        <authorList>
            <person name="Giubergia S."/>
            <person name="Machado H."/>
            <person name="Mateiu R.V."/>
            <person name="Gram L."/>
        </authorList>
    </citation>
    <scope>NUCLEOTIDE SEQUENCE [LARGE SCALE GENOMIC DNA]</scope>
    <source>
        <strain evidence="2">DSM 19584</strain>
    </source>
</reference>
<dbReference type="Proteomes" id="UP000037515">
    <property type="component" value="Unassembled WGS sequence"/>
</dbReference>
<dbReference type="RefSeq" id="WP_053394604.1">
    <property type="nucleotide sequence ID" value="NZ_LHPJ01000005.1"/>
</dbReference>
<dbReference type="AlphaFoldDB" id="A0A0M0HQM9"/>
<organism evidence="1 2">
    <name type="scientific">Vibrio nereis</name>
    <dbReference type="NCBI Taxonomy" id="693"/>
    <lineage>
        <taxon>Bacteria</taxon>
        <taxon>Pseudomonadati</taxon>
        <taxon>Pseudomonadota</taxon>
        <taxon>Gammaproteobacteria</taxon>
        <taxon>Vibrionales</taxon>
        <taxon>Vibrionaceae</taxon>
        <taxon>Vibrio</taxon>
    </lineage>
</organism>
<sequence>MEKYTVIHSEHVSKYLVVLCRHFARKVEANWDDENGEVHFPMGKAYMRADGTTNTLTIRCTAEDEHKVNGVISIIDSHVNMFSRREALELSWQTT</sequence>
<protein>
    <recommendedName>
        <fullName evidence="3">2,4-dihydroxyhept-2-ene-1,7-dioic acid aldolase</fullName>
    </recommendedName>
</protein>
<comment type="caution">
    <text evidence="1">The sequence shown here is derived from an EMBL/GenBank/DDBJ whole genome shotgun (WGS) entry which is preliminary data.</text>
</comment>
<accession>A0A0M0HQM9</accession>
<keyword evidence="2" id="KW-1185">Reference proteome</keyword>
<evidence type="ECO:0000313" key="1">
    <source>
        <dbReference type="EMBL" id="KOO04192.1"/>
    </source>
</evidence>
<evidence type="ECO:0008006" key="3">
    <source>
        <dbReference type="Google" id="ProtNLM"/>
    </source>
</evidence>